<evidence type="ECO:0000256" key="1">
    <source>
        <dbReference type="ARBA" id="ARBA00022723"/>
    </source>
</evidence>
<dbReference type="AlphaFoldDB" id="A0AA38PDE3"/>
<keyword evidence="2 4" id="KW-0863">Zinc-finger</keyword>
<dbReference type="PROSITE" id="PS01360">
    <property type="entry name" value="ZF_MYND_1"/>
    <property type="match status" value="1"/>
</dbReference>
<proteinExistence type="predicted"/>
<name>A0AA38PDE3_9AGAR</name>
<evidence type="ECO:0000259" key="5">
    <source>
        <dbReference type="PROSITE" id="PS50865"/>
    </source>
</evidence>
<organism evidence="6 7">
    <name type="scientific">Lentinula raphanica</name>
    <dbReference type="NCBI Taxonomy" id="153919"/>
    <lineage>
        <taxon>Eukaryota</taxon>
        <taxon>Fungi</taxon>
        <taxon>Dikarya</taxon>
        <taxon>Basidiomycota</taxon>
        <taxon>Agaricomycotina</taxon>
        <taxon>Agaricomycetes</taxon>
        <taxon>Agaricomycetidae</taxon>
        <taxon>Agaricales</taxon>
        <taxon>Marasmiineae</taxon>
        <taxon>Omphalotaceae</taxon>
        <taxon>Lentinula</taxon>
    </lineage>
</organism>
<dbReference type="InterPro" id="IPR002893">
    <property type="entry name" value="Znf_MYND"/>
</dbReference>
<sequence length="662" mass="74503">MPPHNHKKKKKAPKVSSKLDLAELLEDVEDWGLVNEIIRTQLQIPDLSTKAGLKRVYFNFDKIGPRLDATFEKYEDNDQIICGIVGIYTQLCDDSVLRTKLDACRQISLHTLTNAGHHGGLSVRADLARNAPILVQTLKDHPDERPTVESIIAILSHSVGSVVNGDYQGPSMPDIHRSLDMKTILKLTVYHMKQPYATRFLIDHGLQLIFAASMHCASVFRSEPDLDMFLVAGLKSKNWGMRGTCLGAIIRSHIMGSPPDVPTPGFLQPAPIERWPSHLGQILKQYGLSRCFLTQQNDISYALMGIITSSHRTRDYYALGVKLADLTLVTEYSLPASPFFPVEEIVPRCVQELRAKGTPADTNRADVLEMKLLIRLQDWHGVKTRGPQIVARNSKSAFVFYTLSLTPDSVGGLRAAKKGLKCTGKDTTPYLYFQLLRRAVELAADYGLCYFQADHEDQGKMKWEEGIAFLMSALEDSETFIDEAPPDNPYMIVMLYWNIILTITMQGPNANLKMVEGALKKLKITEEISSYLELPILPTQTRKAEQMIVRLFDKADKEWGAGIKSMNDRLDDQTPPPDFSEKAKNELAAWLSDMSLDSTFKCSSTVPQVRTEDLWYKRCSWCRNPSVALKKCSGCETARYCDSQCQRDHWSKHKVDCKGKAK</sequence>
<evidence type="ECO:0000313" key="7">
    <source>
        <dbReference type="Proteomes" id="UP001163846"/>
    </source>
</evidence>
<dbReference type="GO" id="GO:0008270">
    <property type="term" value="F:zinc ion binding"/>
    <property type="evidence" value="ECO:0007669"/>
    <property type="project" value="UniProtKB-KW"/>
</dbReference>
<keyword evidence="7" id="KW-1185">Reference proteome</keyword>
<dbReference type="Pfam" id="PF01753">
    <property type="entry name" value="zf-MYND"/>
    <property type="match status" value="1"/>
</dbReference>
<gene>
    <name evidence="6" type="ORF">F5878DRAFT_640063</name>
</gene>
<dbReference type="EMBL" id="MU806061">
    <property type="protein sequence ID" value="KAJ3840858.1"/>
    <property type="molecule type" value="Genomic_DNA"/>
</dbReference>
<accession>A0AA38PDE3</accession>
<evidence type="ECO:0000256" key="3">
    <source>
        <dbReference type="ARBA" id="ARBA00022833"/>
    </source>
</evidence>
<reference evidence="6" key="1">
    <citation type="submission" date="2022-08" db="EMBL/GenBank/DDBJ databases">
        <authorList>
            <consortium name="DOE Joint Genome Institute"/>
            <person name="Min B."/>
            <person name="Riley R."/>
            <person name="Sierra-Patev S."/>
            <person name="Naranjo-Ortiz M."/>
            <person name="Looney B."/>
            <person name="Konkel Z."/>
            <person name="Slot J.C."/>
            <person name="Sakamoto Y."/>
            <person name="Steenwyk J.L."/>
            <person name="Rokas A."/>
            <person name="Carro J."/>
            <person name="Camarero S."/>
            <person name="Ferreira P."/>
            <person name="Molpeceres G."/>
            <person name="Ruiz-Duenas F.J."/>
            <person name="Serrano A."/>
            <person name="Henrissat B."/>
            <person name="Drula E."/>
            <person name="Hughes K.W."/>
            <person name="Mata J.L."/>
            <person name="Ishikawa N.K."/>
            <person name="Vargas-Isla R."/>
            <person name="Ushijima S."/>
            <person name="Smith C.A."/>
            <person name="Ahrendt S."/>
            <person name="Andreopoulos W."/>
            <person name="He G."/>
            <person name="Labutti K."/>
            <person name="Lipzen A."/>
            <person name="Ng V."/>
            <person name="Sandor L."/>
            <person name="Barry K."/>
            <person name="Martinez A.T."/>
            <person name="Xiao Y."/>
            <person name="Gibbons J.G."/>
            <person name="Terashima K."/>
            <person name="Hibbett D.S."/>
            <person name="Grigoriev I.V."/>
        </authorList>
    </citation>
    <scope>NUCLEOTIDE SEQUENCE</scope>
    <source>
        <strain evidence="6">TFB9207</strain>
    </source>
</reference>
<evidence type="ECO:0000256" key="2">
    <source>
        <dbReference type="ARBA" id="ARBA00022771"/>
    </source>
</evidence>
<protein>
    <recommendedName>
        <fullName evidence="5">MYND-type domain-containing protein</fullName>
    </recommendedName>
</protein>
<keyword evidence="1" id="KW-0479">Metal-binding</keyword>
<dbReference type="SUPFAM" id="SSF144232">
    <property type="entry name" value="HIT/MYND zinc finger-like"/>
    <property type="match status" value="1"/>
</dbReference>
<dbReference type="Proteomes" id="UP001163846">
    <property type="component" value="Unassembled WGS sequence"/>
</dbReference>
<keyword evidence="3" id="KW-0862">Zinc</keyword>
<evidence type="ECO:0000256" key="4">
    <source>
        <dbReference type="PROSITE-ProRule" id="PRU00134"/>
    </source>
</evidence>
<dbReference type="PROSITE" id="PS50865">
    <property type="entry name" value="ZF_MYND_2"/>
    <property type="match status" value="1"/>
</dbReference>
<evidence type="ECO:0000313" key="6">
    <source>
        <dbReference type="EMBL" id="KAJ3840858.1"/>
    </source>
</evidence>
<dbReference type="Gene3D" id="6.10.140.2220">
    <property type="match status" value="1"/>
</dbReference>
<comment type="caution">
    <text evidence="6">The sequence shown here is derived from an EMBL/GenBank/DDBJ whole genome shotgun (WGS) entry which is preliminary data.</text>
</comment>
<feature type="domain" description="MYND-type" evidence="5">
    <location>
        <begin position="619"/>
        <end position="657"/>
    </location>
</feature>